<reference evidence="1 2" key="1">
    <citation type="journal article" date="2015" name="Genome Biol.">
        <title>Comparative genomics of Steinernema reveals deeply conserved gene regulatory networks.</title>
        <authorList>
            <person name="Dillman A.R."/>
            <person name="Macchietto M."/>
            <person name="Porter C.F."/>
            <person name="Rogers A."/>
            <person name="Williams B."/>
            <person name="Antoshechkin I."/>
            <person name="Lee M.M."/>
            <person name="Goodwin Z."/>
            <person name="Lu X."/>
            <person name="Lewis E.E."/>
            <person name="Goodrich-Blair H."/>
            <person name="Stock S.P."/>
            <person name="Adams B.J."/>
            <person name="Sternberg P.W."/>
            <person name="Mortazavi A."/>
        </authorList>
    </citation>
    <scope>NUCLEOTIDE SEQUENCE [LARGE SCALE GENOMIC DNA]</scope>
    <source>
        <strain evidence="1 2">ALL</strain>
    </source>
</reference>
<evidence type="ECO:0000313" key="1">
    <source>
        <dbReference type="EMBL" id="TKR96392.1"/>
    </source>
</evidence>
<dbReference type="Proteomes" id="UP000298663">
    <property type="component" value="Unassembled WGS sequence"/>
</dbReference>
<name>A0A4U5PIB2_STECR</name>
<evidence type="ECO:0000313" key="2">
    <source>
        <dbReference type="Proteomes" id="UP000298663"/>
    </source>
</evidence>
<gene>
    <name evidence="1" type="ORF">L596_010412</name>
</gene>
<dbReference type="AlphaFoldDB" id="A0A4U5PIB2"/>
<sequence length="85" mass="9910">MIKGECKDKIDVSLDFLRDRRVCPLPKKTTRIFNGRTAAYAIDVPKRRFGIIRFFEIDDSSSIKHPLSGFVAFSLYRMWSPDRVI</sequence>
<keyword evidence="2" id="KW-1185">Reference proteome</keyword>
<accession>A0A4U5PIB2</accession>
<proteinExistence type="predicted"/>
<comment type="caution">
    <text evidence="1">The sequence shown here is derived from an EMBL/GenBank/DDBJ whole genome shotgun (WGS) entry which is preliminary data.</text>
</comment>
<organism evidence="1 2">
    <name type="scientific">Steinernema carpocapsae</name>
    <name type="common">Entomopathogenic nematode</name>
    <dbReference type="NCBI Taxonomy" id="34508"/>
    <lineage>
        <taxon>Eukaryota</taxon>
        <taxon>Metazoa</taxon>
        <taxon>Ecdysozoa</taxon>
        <taxon>Nematoda</taxon>
        <taxon>Chromadorea</taxon>
        <taxon>Rhabditida</taxon>
        <taxon>Tylenchina</taxon>
        <taxon>Panagrolaimomorpha</taxon>
        <taxon>Strongyloidoidea</taxon>
        <taxon>Steinernematidae</taxon>
        <taxon>Steinernema</taxon>
    </lineage>
</organism>
<reference evidence="1 2" key="2">
    <citation type="journal article" date="2019" name="G3 (Bethesda)">
        <title>Hybrid Assembly of the Genome of the Entomopathogenic Nematode Steinernema carpocapsae Identifies the X-Chromosome.</title>
        <authorList>
            <person name="Serra L."/>
            <person name="Macchietto M."/>
            <person name="Macias-Munoz A."/>
            <person name="McGill C.J."/>
            <person name="Rodriguez I.M."/>
            <person name="Rodriguez B."/>
            <person name="Murad R."/>
            <person name="Mortazavi A."/>
        </authorList>
    </citation>
    <scope>NUCLEOTIDE SEQUENCE [LARGE SCALE GENOMIC DNA]</scope>
    <source>
        <strain evidence="1 2">ALL</strain>
    </source>
</reference>
<dbReference type="EMBL" id="AZBU02000002">
    <property type="protein sequence ID" value="TKR96392.1"/>
    <property type="molecule type" value="Genomic_DNA"/>
</dbReference>
<protein>
    <submittedName>
        <fullName evidence="1">Uncharacterized protein</fullName>
    </submittedName>
</protein>